<evidence type="ECO:0000256" key="7">
    <source>
        <dbReference type="SAM" id="Phobius"/>
    </source>
</evidence>
<feature type="transmembrane region" description="Helical" evidence="7">
    <location>
        <begin position="370"/>
        <end position="389"/>
    </location>
</feature>
<feature type="transmembrane region" description="Helical" evidence="7">
    <location>
        <begin position="42"/>
        <end position="63"/>
    </location>
</feature>
<evidence type="ECO:0000256" key="3">
    <source>
        <dbReference type="ARBA" id="ARBA00022475"/>
    </source>
</evidence>
<feature type="domain" description="Major facilitator superfamily (MFS) profile" evidence="8">
    <location>
        <begin position="9"/>
        <end position="396"/>
    </location>
</feature>
<keyword evidence="2" id="KW-0813">Transport</keyword>
<proteinExistence type="predicted"/>
<dbReference type="RefSeq" id="WP_217064830.1">
    <property type="nucleotide sequence ID" value="NZ_JAHQCS010000055.1"/>
</dbReference>
<dbReference type="PANTHER" id="PTHR43266">
    <property type="entry name" value="MACROLIDE-EFFLUX PROTEIN"/>
    <property type="match status" value="1"/>
</dbReference>
<reference evidence="9 10" key="1">
    <citation type="submission" date="2021-06" db="EMBL/GenBank/DDBJ databases">
        <title>Bacillus sp. RD4P76, an endophyte from a halophyte.</title>
        <authorList>
            <person name="Sun J.-Q."/>
        </authorList>
    </citation>
    <scope>NUCLEOTIDE SEQUENCE [LARGE SCALE GENOMIC DNA]</scope>
    <source>
        <strain evidence="9 10">CGMCC 1.15917</strain>
    </source>
</reference>
<feature type="transmembrane region" description="Helical" evidence="7">
    <location>
        <begin position="208"/>
        <end position="232"/>
    </location>
</feature>
<dbReference type="Pfam" id="PF05977">
    <property type="entry name" value="MFS_3"/>
    <property type="match status" value="1"/>
</dbReference>
<comment type="caution">
    <text evidence="9">The sequence shown here is derived from an EMBL/GenBank/DDBJ whole genome shotgun (WGS) entry which is preliminary data.</text>
</comment>
<gene>
    <name evidence="9" type="ORF">KS419_04210</name>
</gene>
<dbReference type="PROSITE" id="PS50850">
    <property type="entry name" value="MFS"/>
    <property type="match status" value="1"/>
</dbReference>
<keyword evidence="5 7" id="KW-1133">Transmembrane helix</keyword>
<evidence type="ECO:0000256" key="2">
    <source>
        <dbReference type="ARBA" id="ARBA00022448"/>
    </source>
</evidence>
<feature type="transmembrane region" description="Helical" evidence="7">
    <location>
        <begin position="167"/>
        <end position="187"/>
    </location>
</feature>
<sequence>MKSVYLQKSFLFLWLAQAASGLGGTFATFIISWLVYDLSGSKIAMGMIWISFMVPSLLTNLLAGPYIDRFSYKKMMIFSEWLRAITFIIIGGLLLTNQLPLIVLFIAAMVAGIAEPLFRPASMAYVASILPKENLQRGNSLLEGTMQTMMLIGPALGGLLLSVFGPSLVIFILTFAITFAGILLLFVKNTEQLQSKEKTPWLPMFKEGINFFKMYPVLFWIGILMMIINFSSGAAQPMFLPYVLEHLQGTEFQYGLFMSLFSCGMVFGSLITGFFKQPKNLRFVMLGSLTLGGVCLVFLGLVTNIWVALVISMAQGIFAVMFTINNTTFYQKRVPEKIRGRVFTVRALLAQSGIPIGAGLGGVLAEVYSFSFLFVTLGGLTILATVIAWSSKIFYQLNVPLVEGAVLTDDNLGDGVLHKEAT</sequence>
<feature type="transmembrane region" description="Helical" evidence="7">
    <location>
        <begin position="281"/>
        <end position="299"/>
    </location>
</feature>
<evidence type="ECO:0000313" key="10">
    <source>
        <dbReference type="Proteomes" id="UP000784880"/>
    </source>
</evidence>
<evidence type="ECO:0000313" key="9">
    <source>
        <dbReference type="EMBL" id="MBU9710939.1"/>
    </source>
</evidence>
<evidence type="ECO:0000256" key="4">
    <source>
        <dbReference type="ARBA" id="ARBA00022692"/>
    </source>
</evidence>
<evidence type="ECO:0000256" key="6">
    <source>
        <dbReference type="ARBA" id="ARBA00023136"/>
    </source>
</evidence>
<evidence type="ECO:0000259" key="8">
    <source>
        <dbReference type="PROSITE" id="PS50850"/>
    </source>
</evidence>
<dbReference type="InterPro" id="IPR010290">
    <property type="entry name" value="TM_effector"/>
</dbReference>
<dbReference type="Proteomes" id="UP000784880">
    <property type="component" value="Unassembled WGS sequence"/>
</dbReference>
<name>A0ABS6JB79_9BACI</name>
<feature type="transmembrane region" description="Helical" evidence="7">
    <location>
        <begin position="252"/>
        <end position="274"/>
    </location>
</feature>
<dbReference type="CDD" id="cd06173">
    <property type="entry name" value="MFS_MefA_like"/>
    <property type="match status" value="1"/>
</dbReference>
<dbReference type="EMBL" id="JAHQCS010000055">
    <property type="protein sequence ID" value="MBU9710939.1"/>
    <property type="molecule type" value="Genomic_DNA"/>
</dbReference>
<keyword evidence="10" id="KW-1185">Reference proteome</keyword>
<evidence type="ECO:0000256" key="5">
    <source>
        <dbReference type="ARBA" id="ARBA00022989"/>
    </source>
</evidence>
<feature type="transmembrane region" description="Helical" evidence="7">
    <location>
        <begin position="305"/>
        <end position="324"/>
    </location>
</feature>
<feature type="transmembrane region" description="Helical" evidence="7">
    <location>
        <begin position="345"/>
        <end position="364"/>
    </location>
</feature>
<feature type="transmembrane region" description="Helical" evidence="7">
    <location>
        <begin position="12"/>
        <end position="36"/>
    </location>
</feature>
<protein>
    <submittedName>
        <fullName evidence="9">MFS transporter</fullName>
    </submittedName>
</protein>
<dbReference type="PANTHER" id="PTHR43266:SF10">
    <property type="entry name" value="BACILYSIN EXPORTER BACE-RELATED"/>
    <property type="match status" value="1"/>
</dbReference>
<organism evidence="9 10">
    <name type="scientific">Evansella tamaricis</name>
    <dbReference type="NCBI Taxonomy" id="2069301"/>
    <lineage>
        <taxon>Bacteria</taxon>
        <taxon>Bacillati</taxon>
        <taxon>Bacillota</taxon>
        <taxon>Bacilli</taxon>
        <taxon>Bacillales</taxon>
        <taxon>Bacillaceae</taxon>
        <taxon>Evansella</taxon>
    </lineage>
</organism>
<keyword evidence="6 7" id="KW-0472">Membrane</keyword>
<dbReference type="InterPro" id="IPR020846">
    <property type="entry name" value="MFS_dom"/>
</dbReference>
<evidence type="ECO:0000256" key="1">
    <source>
        <dbReference type="ARBA" id="ARBA00004651"/>
    </source>
</evidence>
<accession>A0ABS6JB79</accession>
<keyword evidence="4 7" id="KW-0812">Transmembrane</keyword>
<keyword evidence="3" id="KW-1003">Cell membrane</keyword>
<comment type="subcellular location">
    <subcellularLocation>
        <location evidence="1">Cell membrane</location>
        <topology evidence="1">Multi-pass membrane protein</topology>
    </subcellularLocation>
</comment>